<evidence type="ECO:0000256" key="2">
    <source>
        <dbReference type="ARBA" id="ARBA00022448"/>
    </source>
</evidence>
<dbReference type="SUPFAM" id="SSF52833">
    <property type="entry name" value="Thioredoxin-like"/>
    <property type="match status" value="1"/>
</dbReference>
<sequence length="104" mass="12254">MLQVTSNNYHKILSSHDTIHVFEFYSKLCGHCKMLQKELEELSRESEEDIIFGKVDIEEELFLLQKYDISSVPTILFIKNGEMKEKLVGYYPKVIINENIKKIK</sequence>
<keyword evidence="2" id="KW-0813">Transport</keyword>
<organism evidence="9 10">
    <name type="scientific">Anaerosporobacter mobilis DSM 15930</name>
    <dbReference type="NCBI Taxonomy" id="1120996"/>
    <lineage>
        <taxon>Bacteria</taxon>
        <taxon>Bacillati</taxon>
        <taxon>Bacillota</taxon>
        <taxon>Clostridia</taxon>
        <taxon>Lachnospirales</taxon>
        <taxon>Lachnospiraceae</taxon>
        <taxon>Anaerosporobacter</taxon>
    </lineage>
</organism>
<dbReference type="CDD" id="cd02947">
    <property type="entry name" value="TRX_family"/>
    <property type="match status" value="1"/>
</dbReference>
<reference evidence="9 10" key="1">
    <citation type="submission" date="2016-11" db="EMBL/GenBank/DDBJ databases">
        <authorList>
            <person name="Jaros S."/>
            <person name="Januszkiewicz K."/>
            <person name="Wedrychowicz H."/>
        </authorList>
    </citation>
    <scope>NUCLEOTIDE SEQUENCE [LARGE SCALE GENOMIC DNA]</scope>
    <source>
        <strain evidence="9 10">DSM 15930</strain>
    </source>
</reference>
<keyword evidence="10" id="KW-1185">Reference proteome</keyword>
<dbReference type="GO" id="GO:0005737">
    <property type="term" value="C:cytoplasm"/>
    <property type="evidence" value="ECO:0007669"/>
    <property type="project" value="TreeGrafter"/>
</dbReference>
<dbReference type="Pfam" id="PF00085">
    <property type="entry name" value="Thioredoxin"/>
    <property type="match status" value="1"/>
</dbReference>
<dbReference type="STRING" id="1120996.SAMN02746066_00855"/>
<evidence type="ECO:0000256" key="3">
    <source>
        <dbReference type="ARBA" id="ARBA00022982"/>
    </source>
</evidence>
<dbReference type="PROSITE" id="PS51352">
    <property type="entry name" value="THIOREDOXIN_2"/>
    <property type="match status" value="1"/>
</dbReference>
<gene>
    <name evidence="9" type="ORF">SAMN02746066_00855</name>
</gene>
<proteinExistence type="inferred from homology"/>
<keyword evidence="5 7" id="KW-0676">Redox-active center</keyword>
<protein>
    <recommendedName>
        <fullName evidence="6">Thioredoxin</fullName>
    </recommendedName>
</protein>
<dbReference type="InterPro" id="IPR005746">
    <property type="entry name" value="Thioredoxin"/>
</dbReference>
<feature type="domain" description="Thioredoxin" evidence="8">
    <location>
        <begin position="1"/>
        <end position="104"/>
    </location>
</feature>
<evidence type="ECO:0000256" key="4">
    <source>
        <dbReference type="ARBA" id="ARBA00023157"/>
    </source>
</evidence>
<keyword evidence="3" id="KW-0249">Electron transport</keyword>
<dbReference type="AlphaFoldDB" id="A0A1M7G5R1"/>
<dbReference type="InterPro" id="IPR013766">
    <property type="entry name" value="Thioredoxin_domain"/>
</dbReference>
<dbReference type="EMBL" id="FRCP01000006">
    <property type="protein sequence ID" value="SHM11714.1"/>
    <property type="molecule type" value="Genomic_DNA"/>
</dbReference>
<dbReference type="PIRSF" id="PIRSF000077">
    <property type="entry name" value="Thioredoxin"/>
    <property type="match status" value="1"/>
</dbReference>
<evidence type="ECO:0000256" key="5">
    <source>
        <dbReference type="ARBA" id="ARBA00023284"/>
    </source>
</evidence>
<dbReference type="PANTHER" id="PTHR45663:SF11">
    <property type="entry name" value="GEO12009P1"/>
    <property type="match status" value="1"/>
</dbReference>
<comment type="similarity">
    <text evidence="1 6">Belongs to the thioredoxin family.</text>
</comment>
<evidence type="ECO:0000256" key="6">
    <source>
        <dbReference type="PIRNR" id="PIRNR000077"/>
    </source>
</evidence>
<feature type="disulfide bond" description="Redox-active" evidence="7">
    <location>
        <begin position="29"/>
        <end position="32"/>
    </location>
</feature>
<dbReference type="InterPro" id="IPR036249">
    <property type="entry name" value="Thioredoxin-like_sf"/>
</dbReference>
<evidence type="ECO:0000313" key="10">
    <source>
        <dbReference type="Proteomes" id="UP000184038"/>
    </source>
</evidence>
<keyword evidence="4 7" id="KW-1015">Disulfide bond</keyword>
<dbReference type="GO" id="GO:0015035">
    <property type="term" value="F:protein-disulfide reductase activity"/>
    <property type="evidence" value="ECO:0007669"/>
    <property type="project" value="InterPro"/>
</dbReference>
<evidence type="ECO:0000256" key="1">
    <source>
        <dbReference type="ARBA" id="ARBA00008987"/>
    </source>
</evidence>
<dbReference type="Proteomes" id="UP000184038">
    <property type="component" value="Unassembled WGS sequence"/>
</dbReference>
<evidence type="ECO:0000313" key="9">
    <source>
        <dbReference type="EMBL" id="SHM11714.1"/>
    </source>
</evidence>
<dbReference type="OrthoDB" id="9790390at2"/>
<name>A0A1M7G5R1_9FIRM</name>
<dbReference type="Gene3D" id="3.40.30.10">
    <property type="entry name" value="Glutaredoxin"/>
    <property type="match status" value="1"/>
</dbReference>
<dbReference type="PANTHER" id="PTHR45663">
    <property type="entry name" value="GEO12009P1"/>
    <property type="match status" value="1"/>
</dbReference>
<evidence type="ECO:0000256" key="7">
    <source>
        <dbReference type="PIRSR" id="PIRSR000077-4"/>
    </source>
</evidence>
<evidence type="ECO:0000259" key="8">
    <source>
        <dbReference type="PROSITE" id="PS51352"/>
    </source>
</evidence>
<accession>A0A1M7G5R1</accession>